<dbReference type="InterPro" id="IPR011990">
    <property type="entry name" value="TPR-like_helical_dom_sf"/>
</dbReference>
<dbReference type="SMART" id="SM00028">
    <property type="entry name" value="TPR"/>
    <property type="match status" value="3"/>
</dbReference>
<evidence type="ECO:0000313" key="1">
    <source>
        <dbReference type="EMBL" id="KKL15344.1"/>
    </source>
</evidence>
<protein>
    <recommendedName>
        <fullName evidence="2">Tetratricopeptide repeat protein</fullName>
    </recommendedName>
</protein>
<dbReference type="PANTHER" id="PTHR31118:SF32">
    <property type="entry name" value="KYNURENINE FORMAMIDASE"/>
    <property type="match status" value="1"/>
</dbReference>
<dbReference type="PROSITE" id="PS50005">
    <property type="entry name" value="TPR"/>
    <property type="match status" value="1"/>
</dbReference>
<dbReference type="Pfam" id="PF13432">
    <property type="entry name" value="TPR_16"/>
    <property type="match status" value="1"/>
</dbReference>
<dbReference type="Pfam" id="PF13181">
    <property type="entry name" value="TPR_8"/>
    <property type="match status" value="1"/>
</dbReference>
<dbReference type="PANTHER" id="PTHR31118">
    <property type="entry name" value="CYCLASE-LIKE PROTEIN 2"/>
    <property type="match status" value="1"/>
</dbReference>
<gene>
    <name evidence="1" type="ORF">LCGC14_2506530</name>
</gene>
<reference evidence="1" key="1">
    <citation type="journal article" date="2015" name="Nature">
        <title>Complex archaea that bridge the gap between prokaryotes and eukaryotes.</title>
        <authorList>
            <person name="Spang A."/>
            <person name="Saw J.H."/>
            <person name="Jorgensen S.L."/>
            <person name="Zaremba-Niedzwiedzka K."/>
            <person name="Martijn J."/>
            <person name="Lind A.E."/>
            <person name="van Eijk R."/>
            <person name="Schleper C."/>
            <person name="Guy L."/>
            <person name="Ettema T.J."/>
        </authorList>
    </citation>
    <scope>NUCLEOTIDE SEQUENCE</scope>
</reference>
<dbReference type="SUPFAM" id="SSF102198">
    <property type="entry name" value="Putative cyclase"/>
    <property type="match status" value="1"/>
</dbReference>
<evidence type="ECO:0008006" key="2">
    <source>
        <dbReference type="Google" id="ProtNLM"/>
    </source>
</evidence>
<dbReference type="SUPFAM" id="SSF48452">
    <property type="entry name" value="TPR-like"/>
    <property type="match status" value="1"/>
</dbReference>
<dbReference type="InterPro" id="IPR037175">
    <property type="entry name" value="KFase_sf"/>
</dbReference>
<dbReference type="InterPro" id="IPR019734">
    <property type="entry name" value="TPR_rpt"/>
</dbReference>
<dbReference type="AlphaFoldDB" id="A0A0F9B0D3"/>
<comment type="caution">
    <text evidence="1">The sequence shown here is derived from an EMBL/GenBank/DDBJ whole genome shotgun (WGS) entry which is preliminary data.</text>
</comment>
<dbReference type="EMBL" id="LAZR01040095">
    <property type="protein sequence ID" value="KKL15344.1"/>
    <property type="molecule type" value="Genomic_DNA"/>
</dbReference>
<dbReference type="Gene3D" id="1.25.40.10">
    <property type="entry name" value="Tetratricopeptide repeat domain"/>
    <property type="match status" value="1"/>
</dbReference>
<dbReference type="Gene3D" id="3.50.30.50">
    <property type="entry name" value="Putative cyclase"/>
    <property type="match status" value="1"/>
</dbReference>
<proteinExistence type="predicted"/>
<dbReference type="InterPro" id="IPR007325">
    <property type="entry name" value="KFase/CYL"/>
</dbReference>
<sequence length="198" mass="22173">MKNTIRELHLRGMEAYDRHDYDEAITLLTELDTVNPRMADVLNRLGIMHSLKGDLHKAVIYLQRSVSLNPAYTEAALNLTITYNDLGETEKAHEVFDRLSEAQNVKEGELDPFAAGKLANEHFRIGNMYLELNRLDDAIEEYQKEGRPAHHILLGAGVVIVEGLDLSGVPPGDYELLCLPLKIKAADGAPARVFLREI</sequence>
<dbReference type="GO" id="GO:0019441">
    <property type="term" value="P:L-tryptophan catabolic process to kynurenine"/>
    <property type="evidence" value="ECO:0007669"/>
    <property type="project" value="InterPro"/>
</dbReference>
<dbReference type="GO" id="GO:0004061">
    <property type="term" value="F:arylformamidase activity"/>
    <property type="evidence" value="ECO:0007669"/>
    <property type="project" value="InterPro"/>
</dbReference>
<organism evidence="1">
    <name type="scientific">marine sediment metagenome</name>
    <dbReference type="NCBI Taxonomy" id="412755"/>
    <lineage>
        <taxon>unclassified sequences</taxon>
        <taxon>metagenomes</taxon>
        <taxon>ecological metagenomes</taxon>
    </lineage>
</organism>
<name>A0A0F9B0D3_9ZZZZ</name>
<accession>A0A0F9B0D3</accession>